<comment type="caution">
    <text evidence="5">The sequence shown here is derived from an EMBL/GenBank/DDBJ whole genome shotgun (WGS) entry which is preliminary data.</text>
</comment>
<evidence type="ECO:0000256" key="1">
    <source>
        <dbReference type="ARBA" id="ARBA00006484"/>
    </source>
</evidence>
<dbReference type="GO" id="GO:0016491">
    <property type="term" value="F:oxidoreductase activity"/>
    <property type="evidence" value="ECO:0007669"/>
    <property type="project" value="UniProtKB-KW"/>
</dbReference>
<dbReference type="Pfam" id="PF00106">
    <property type="entry name" value="adh_short"/>
    <property type="match status" value="1"/>
</dbReference>
<keyword evidence="4" id="KW-1133">Transmembrane helix</keyword>
<evidence type="ECO:0000256" key="2">
    <source>
        <dbReference type="ARBA" id="ARBA00023002"/>
    </source>
</evidence>
<feature type="transmembrane region" description="Helical" evidence="4">
    <location>
        <begin position="302"/>
        <end position="321"/>
    </location>
</feature>
<evidence type="ECO:0000313" key="5">
    <source>
        <dbReference type="EMBL" id="PAU96315.1"/>
    </source>
</evidence>
<dbReference type="PRINTS" id="PR00080">
    <property type="entry name" value="SDRFAMILY"/>
</dbReference>
<dbReference type="InterPro" id="IPR036291">
    <property type="entry name" value="NAD(P)-bd_dom_sf"/>
</dbReference>
<dbReference type="NCBIfam" id="NF004792">
    <property type="entry name" value="PRK06139.1"/>
    <property type="match status" value="1"/>
</dbReference>
<dbReference type="GO" id="GO:0016020">
    <property type="term" value="C:membrane"/>
    <property type="evidence" value="ECO:0007669"/>
    <property type="project" value="TreeGrafter"/>
</dbReference>
<dbReference type="RefSeq" id="WP_095641035.1">
    <property type="nucleotide sequence ID" value="NZ_NSJZ01000016.1"/>
</dbReference>
<comment type="similarity">
    <text evidence="1 3">Belongs to the short-chain dehydrogenases/reductases (SDR) family.</text>
</comment>
<name>A0A2A2GHI2_9RHOB</name>
<keyword evidence="4" id="KW-0812">Transmembrane</keyword>
<keyword evidence="6" id="KW-1185">Reference proteome</keyword>
<dbReference type="EMBL" id="NSJZ01000016">
    <property type="protein sequence ID" value="PAU96315.1"/>
    <property type="molecule type" value="Genomic_DNA"/>
</dbReference>
<dbReference type="Proteomes" id="UP000218023">
    <property type="component" value="Unassembled WGS sequence"/>
</dbReference>
<dbReference type="SUPFAM" id="SSF51735">
    <property type="entry name" value="NAD(P)-binding Rossmann-fold domains"/>
    <property type="match status" value="1"/>
</dbReference>
<proteinExistence type="inferred from homology"/>
<dbReference type="Gene3D" id="3.40.50.720">
    <property type="entry name" value="NAD(P)-binding Rossmann-like Domain"/>
    <property type="match status" value="1"/>
</dbReference>
<evidence type="ECO:0000256" key="3">
    <source>
        <dbReference type="RuleBase" id="RU000363"/>
    </source>
</evidence>
<organism evidence="5 6">
    <name type="scientific">Paracoccus salipaludis</name>
    <dbReference type="NCBI Taxonomy" id="2032623"/>
    <lineage>
        <taxon>Bacteria</taxon>
        <taxon>Pseudomonadati</taxon>
        <taxon>Pseudomonadota</taxon>
        <taxon>Alphaproteobacteria</taxon>
        <taxon>Rhodobacterales</taxon>
        <taxon>Paracoccaceae</taxon>
        <taxon>Paracoccus</taxon>
    </lineage>
</organism>
<evidence type="ECO:0000313" key="6">
    <source>
        <dbReference type="Proteomes" id="UP000218023"/>
    </source>
</evidence>
<dbReference type="OrthoDB" id="9781689at2"/>
<dbReference type="PROSITE" id="PS00061">
    <property type="entry name" value="ADH_SHORT"/>
    <property type="match status" value="1"/>
</dbReference>
<keyword evidence="4" id="KW-0472">Membrane</keyword>
<dbReference type="PRINTS" id="PR00081">
    <property type="entry name" value="GDHRDH"/>
</dbReference>
<dbReference type="InterPro" id="IPR002347">
    <property type="entry name" value="SDR_fam"/>
</dbReference>
<dbReference type="PANTHER" id="PTHR44196:SF1">
    <property type="entry name" value="DEHYDROGENASE_REDUCTASE SDR FAMILY MEMBER 7B"/>
    <property type="match status" value="1"/>
</dbReference>
<protein>
    <submittedName>
        <fullName evidence="5">Short-chain dehydrogenase</fullName>
    </submittedName>
</protein>
<dbReference type="AlphaFoldDB" id="A0A2A2GHI2"/>
<evidence type="ECO:0000256" key="4">
    <source>
        <dbReference type="SAM" id="Phobius"/>
    </source>
</evidence>
<dbReference type="PANTHER" id="PTHR44196">
    <property type="entry name" value="DEHYDROGENASE/REDUCTASE SDR FAMILY MEMBER 7B"/>
    <property type="match status" value="1"/>
</dbReference>
<sequence>MQDPRREPEPRTVVITGASSGIGQATAEAFAREGARLVIAARDASALELVAERCRKLGAEAIAVPTDVTRPDEVAALARRALDFSGSVDIWVSNVGVGAVGAFHEVPLEAHEQVIRANLIGHINDAYAAIPIFLRQGHGIFVNMISLGGFAAAPFAAAYSASKFGLRGFAEALRGELAPYPRIHVCDVYPAFVDAPGIVHGANYTGRQLSAPPPLLDPRRVARVIVGLARRPRPTTMVGLPTAAVRLGHAISPELSTRLMAGFLRSYFARAPQAAPSSGNLFAPPADPGGIDGGLRSPDQRGAATVALAGLALAGGLALALGRPRRRLPRQGMGRGR</sequence>
<gene>
    <name evidence="5" type="ORF">CK240_14425</name>
</gene>
<dbReference type="InterPro" id="IPR020904">
    <property type="entry name" value="Sc_DH/Rdtase_CS"/>
</dbReference>
<reference evidence="5 6" key="1">
    <citation type="submission" date="2017-09" db="EMBL/GenBank/DDBJ databases">
        <title>Paracoccus alkalisoli sp. nov., isolated from saline alkaline soil.</title>
        <authorList>
            <person name="Dong X."/>
            <person name="Zhang G."/>
        </authorList>
    </citation>
    <scope>NUCLEOTIDE SEQUENCE [LARGE SCALE GENOMIC DNA]</scope>
    <source>
        <strain evidence="5 6">WN007</strain>
    </source>
</reference>
<accession>A0A2A2GHI2</accession>
<keyword evidence="2" id="KW-0560">Oxidoreductase</keyword>